<evidence type="ECO:0000256" key="1">
    <source>
        <dbReference type="ARBA" id="ARBA00008467"/>
    </source>
</evidence>
<dbReference type="InterPro" id="IPR014031">
    <property type="entry name" value="Ketoacyl_synth_C"/>
</dbReference>
<dbReference type="AlphaFoldDB" id="A0A517Y334"/>
<evidence type="ECO:0000313" key="5">
    <source>
        <dbReference type="EMBL" id="QDU24084.1"/>
    </source>
</evidence>
<gene>
    <name evidence="5" type="primary">fabF_2</name>
    <name evidence="5" type="ORF">ETAA1_60970</name>
</gene>
<dbReference type="Proteomes" id="UP000319576">
    <property type="component" value="Chromosome"/>
</dbReference>
<evidence type="ECO:0000313" key="6">
    <source>
        <dbReference type="Proteomes" id="UP000319576"/>
    </source>
</evidence>
<dbReference type="SMART" id="SM00825">
    <property type="entry name" value="PKS_KS"/>
    <property type="match status" value="1"/>
</dbReference>
<evidence type="ECO:0000256" key="2">
    <source>
        <dbReference type="ARBA" id="ARBA00022679"/>
    </source>
</evidence>
<name>A0A517Y334_9BACT</name>
<dbReference type="InterPro" id="IPR016039">
    <property type="entry name" value="Thiolase-like"/>
</dbReference>
<feature type="domain" description="Ketosynthase family 3 (KS3)" evidence="4">
    <location>
        <begin position="6"/>
        <end position="424"/>
    </location>
</feature>
<organism evidence="5 6">
    <name type="scientific">Urbifossiella limnaea</name>
    <dbReference type="NCBI Taxonomy" id="2528023"/>
    <lineage>
        <taxon>Bacteria</taxon>
        <taxon>Pseudomonadati</taxon>
        <taxon>Planctomycetota</taxon>
        <taxon>Planctomycetia</taxon>
        <taxon>Gemmatales</taxon>
        <taxon>Gemmataceae</taxon>
        <taxon>Urbifossiella</taxon>
    </lineage>
</organism>
<keyword evidence="2 3" id="KW-0808">Transferase</keyword>
<dbReference type="CDD" id="cd00834">
    <property type="entry name" value="KAS_I_II"/>
    <property type="match status" value="1"/>
</dbReference>
<dbReference type="GO" id="GO:0004315">
    <property type="term" value="F:3-oxoacyl-[acyl-carrier-protein] synthase activity"/>
    <property type="evidence" value="ECO:0007669"/>
    <property type="project" value="UniProtKB-EC"/>
</dbReference>
<dbReference type="PANTHER" id="PTHR11712">
    <property type="entry name" value="POLYKETIDE SYNTHASE-RELATED"/>
    <property type="match status" value="1"/>
</dbReference>
<dbReference type="PANTHER" id="PTHR11712:SF336">
    <property type="entry name" value="3-OXOACYL-[ACYL-CARRIER-PROTEIN] SYNTHASE, MITOCHONDRIAL"/>
    <property type="match status" value="1"/>
</dbReference>
<comment type="similarity">
    <text evidence="1 3">Belongs to the thiolase-like superfamily. Beta-ketoacyl-ACP synthases family.</text>
</comment>
<dbReference type="GO" id="GO:0006633">
    <property type="term" value="P:fatty acid biosynthetic process"/>
    <property type="evidence" value="ECO:0007669"/>
    <property type="project" value="TreeGrafter"/>
</dbReference>
<keyword evidence="5" id="KW-0012">Acyltransferase</keyword>
<dbReference type="RefSeq" id="WP_145244279.1">
    <property type="nucleotide sequence ID" value="NZ_CP036273.1"/>
</dbReference>
<dbReference type="Pfam" id="PF02801">
    <property type="entry name" value="Ketoacyl-synt_C"/>
    <property type="match status" value="1"/>
</dbReference>
<reference evidence="5 6" key="1">
    <citation type="submission" date="2019-02" db="EMBL/GenBank/DDBJ databases">
        <title>Deep-cultivation of Planctomycetes and their phenomic and genomic characterization uncovers novel biology.</title>
        <authorList>
            <person name="Wiegand S."/>
            <person name="Jogler M."/>
            <person name="Boedeker C."/>
            <person name="Pinto D."/>
            <person name="Vollmers J."/>
            <person name="Rivas-Marin E."/>
            <person name="Kohn T."/>
            <person name="Peeters S.H."/>
            <person name="Heuer A."/>
            <person name="Rast P."/>
            <person name="Oberbeckmann S."/>
            <person name="Bunk B."/>
            <person name="Jeske O."/>
            <person name="Meyerdierks A."/>
            <person name="Storesund J.E."/>
            <person name="Kallscheuer N."/>
            <person name="Luecker S."/>
            <person name="Lage O.M."/>
            <person name="Pohl T."/>
            <person name="Merkel B.J."/>
            <person name="Hornburger P."/>
            <person name="Mueller R.-W."/>
            <person name="Bruemmer F."/>
            <person name="Labrenz M."/>
            <person name="Spormann A.M."/>
            <person name="Op den Camp H."/>
            <person name="Overmann J."/>
            <person name="Amann R."/>
            <person name="Jetten M.S.M."/>
            <person name="Mascher T."/>
            <person name="Medema M.H."/>
            <person name="Devos D.P."/>
            <person name="Kaster A.-K."/>
            <person name="Ovreas L."/>
            <person name="Rohde M."/>
            <person name="Galperin M.Y."/>
            <person name="Jogler C."/>
        </authorList>
    </citation>
    <scope>NUCLEOTIDE SEQUENCE [LARGE SCALE GENOMIC DNA]</scope>
    <source>
        <strain evidence="5 6">ETA_A1</strain>
    </source>
</reference>
<dbReference type="OrthoDB" id="292158at2"/>
<dbReference type="InterPro" id="IPR000794">
    <property type="entry name" value="Beta-ketoacyl_synthase"/>
</dbReference>
<dbReference type="Gene3D" id="3.40.47.10">
    <property type="match status" value="2"/>
</dbReference>
<sequence>MVETPRRRAVVTGLGVISAIGSTPAAFWAALEAGTPGVGRIRAFDPTPLPCQLGGEVPDFNAKAVVEKAYRKTLNAMSRPVQMGLVVSQFAMQDAGLAKGTVAPERIGISFASVMGATDIDDLAGASKRSSVGARQAVDMAVWGEKGLPEVPPMWMLRYLPNMPACHVTIVFDMQGPSNTIIPNDAAGVMALGEALRILRRGAADVMFVGGSEAKVNPLSMSRFNSFYPLTRRNELGGAAVRPFDEAASGSVLGEGGAAFPLEELEHAKTRGANILAEVVGFAAGVDRPLAGPGLARVIRTALAEAGIQPADVDHVNAHGVGVPALDRFEANGIGAVFGKDVPVFAPLSRFGNMGAASGAAELACSLLALKHGRLPGTLNHAAPYPGCPITVHTGSPRPVTKPYAVKVSATDLGQCAVVVVKRWDGGA</sequence>
<dbReference type="EMBL" id="CP036273">
    <property type="protein sequence ID" value="QDU24084.1"/>
    <property type="molecule type" value="Genomic_DNA"/>
</dbReference>
<protein>
    <submittedName>
        <fullName evidence="5">3-oxoacyl-[acyl-carrier-protein] synthase 2</fullName>
        <ecNumber evidence="5">2.3.1.179</ecNumber>
    </submittedName>
</protein>
<keyword evidence="6" id="KW-1185">Reference proteome</keyword>
<accession>A0A517Y334</accession>
<dbReference type="SUPFAM" id="SSF53901">
    <property type="entry name" value="Thiolase-like"/>
    <property type="match status" value="2"/>
</dbReference>
<dbReference type="EC" id="2.3.1.179" evidence="5"/>
<dbReference type="InterPro" id="IPR020841">
    <property type="entry name" value="PKS_Beta-ketoAc_synthase_dom"/>
</dbReference>
<dbReference type="InterPro" id="IPR014030">
    <property type="entry name" value="Ketoacyl_synth_N"/>
</dbReference>
<evidence type="ECO:0000259" key="4">
    <source>
        <dbReference type="PROSITE" id="PS52004"/>
    </source>
</evidence>
<dbReference type="KEGG" id="uli:ETAA1_60970"/>
<dbReference type="Pfam" id="PF00109">
    <property type="entry name" value="ketoacyl-synt"/>
    <property type="match status" value="1"/>
</dbReference>
<dbReference type="PROSITE" id="PS52004">
    <property type="entry name" value="KS3_2"/>
    <property type="match status" value="1"/>
</dbReference>
<dbReference type="GO" id="GO:0005829">
    <property type="term" value="C:cytosol"/>
    <property type="evidence" value="ECO:0007669"/>
    <property type="project" value="TreeGrafter"/>
</dbReference>
<proteinExistence type="inferred from homology"/>
<evidence type="ECO:0000256" key="3">
    <source>
        <dbReference type="RuleBase" id="RU003694"/>
    </source>
</evidence>